<reference evidence="2 3" key="1">
    <citation type="submission" date="2020-09" db="EMBL/GenBank/DDBJ databases">
        <title>De no assembly of potato wild relative species, Solanum commersonii.</title>
        <authorList>
            <person name="Cho K."/>
        </authorList>
    </citation>
    <scope>NUCLEOTIDE SEQUENCE [LARGE SCALE GENOMIC DNA]</scope>
    <source>
        <strain evidence="2">LZ3.2</strain>
        <tissue evidence="2">Leaf</tissue>
    </source>
</reference>
<evidence type="ECO:0000313" key="2">
    <source>
        <dbReference type="EMBL" id="KAG5599795.1"/>
    </source>
</evidence>
<dbReference type="PANTHER" id="PTHR45654">
    <property type="entry name" value="HOMEOBOX-LEUCINE ZIPPER PROTEIN MERISTEM L1"/>
    <property type="match status" value="1"/>
</dbReference>
<dbReference type="InterPro" id="IPR042160">
    <property type="entry name" value="HD-Zip_IV"/>
</dbReference>
<accession>A0A9J5YGD3</accession>
<dbReference type="EMBL" id="JACXVP010000006">
    <property type="protein sequence ID" value="KAG5599795.1"/>
    <property type="molecule type" value="Genomic_DNA"/>
</dbReference>
<comment type="caution">
    <text evidence="2">The sequence shown here is derived from an EMBL/GenBank/DDBJ whole genome shotgun (WGS) entry which is preliminary data.</text>
</comment>
<organism evidence="2 3">
    <name type="scientific">Solanum commersonii</name>
    <name type="common">Commerson's wild potato</name>
    <name type="synonym">Commerson's nightshade</name>
    <dbReference type="NCBI Taxonomy" id="4109"/>
    <lineage>
        <taxon>Eukaryota</taxon>
        <taxon>Viridiplantae</taxon>
        <taxon>Streptophyta</taxon>
        <taxon>Embryophyta</taxon>
        <taxon>Tracheophyta</taxon>
        <taxon>Spermatophyta</taxon>
        <taxon>Magnoliopsida</taxon>
        <taxon>eudicotyledons</taxon>
        <taxon>Gunneridae</taxon>
        <taxon>Pentapetalae</taxon>
        <taxon>asterids</taxon>
        <taxon>lamiids</taxon>
        <taxon>Solanales</taxon>
        <taxon>Solanaceae</taxon>
        <taxon>Solanoideae</taxon>
        <taxon>Solaneae</taxon>
        <taxon>Solanum</taxon>
    </lineage>
</organism>
<dbReference type="PANTHER" id="PTHR45654:SF20">
    <property type="entry name" value="HOMEOBOX PROTEIN"/>
    <property type="match status" value="1"/>
</dbReference>
<dbReference type="Pfam" id="PF25797">
    <property type="entry name" value="PDF2_C"/>
    <property type="match status" value="1"/>
</dbReference>
<gene>
    <name evidence="2" type="ORF">H5410_031165</name>
</gene>
<keyword evidence="3" id="KW-1185">Reference proteome</keyword>
<evidence type="ECO:0000259" key="1">
    <source>
        <dbReference type="Pfam" id="PF25797"/>
    </source>
</evidence>
<sequence length="78" mass="8518">MKNIIHITKGQNLESCVSCYGDDIIANQNSMLIFQNSCTDATSSLLVYAIVDSSKMNTVMKGGLFLCGTLSQWNFDSS</sequence>
<feature type="domain" description="HD-Zip IV C-terminal" evidence="1">
    <location>
        <begin position="1"/>
        <end position="63"/>
    </location>
</feature>
<proteinExistence type="predicted"/>
<dbReference type="AlphaFoldDB" id="A0A9J5YGD3"/>
<name>A0A9J5YGD3_SOLCO</name>
<protein>
    <recommendedName>
        <fullName evidence="1">HD-Zip IV C-terminal domain-containing protein</fullName>
    </recommendedName>
</protein>
<dbReference type="InterPro" id="IPR057993">
    <property type="entry name" value="HD-Zip_IV_C"/>
</dbReference>
<dbReference type="OrthoDB" id="1721692at2759"/>
<dbReference type="Proteomes" id="UP000824120">
    <property type="component" value="Chromosome 6"/>
</dbReference>
<evidence type="ECO:0000313" key="3">
    <source>
        <dbReference type="Proteomes" id="UP000824120"/>
    </source>
</evidence>